<dbReference type="PANTHER" id="PTHR42107">
    <property type="entry name" value="YALI0D24453P"/>
    <property type="match status" value="1"/>
</dbReference>
<proteinExistence type="predicted"/>
<gene>
    <name evidence="5" type="ORF">LRAMOSA00395</name>
</gene>
<evidence type="ECO:0000256" key="2">
    <source>
        <dbReference type="ARBA" id="ARBA00023242"/>
    </source>
</evidence>
<keyword evidence="2" id="KW-0539">Nucleus</keyword>
<reference evidence="5" key="1">
    <citation type="journal article" date="2014" name="Genome Announc.">
        <title>De novo whole-genome sequence and genome annotation of Lichtheimia ramosa.</title>
        <authorList>
            <person name="Linde J."/>
            <person name="Schwartze V."/>
            <person name="Binder U."/>
            <person name="Lass-Florl C."/>
            <person name="Voigt K."/>
            <person name="Horn F."/>
        </authorList>
    </citation>
    <scope>NUCLEOTIDE SEQUENCE</scope>
    <source>
        <strain evidence="5">JMRC FSU:6197</strain>
    </source>
</reference>
<dbReference type="Pfam" id="PF15612">
    <property type="entry name" value="WHIM1"/>
    <property type="match status" value="1"/>
</dbReference>
<dbReference type="EMBL" id="LK023313">
    <property type="protein sequence ID" value="CDS02993.1"/>
    <property type="molecule type" value="Genomic_DNA"/>
</dbReference>
<dbReference type="PANTHER" id="PTHR42107:SF1">
    <property type="entry name" value="WHIM1 DOMAIN-CONTAINING PROTEIN"/>
    <property type="match status" value="1"/>
</dbReference>
<name>A0A077WA67_9FUNG</name>
<evidence type="ECO:0000256" key="3">
    <source>
        <dbReference type="SAM" id="MobiDB-lite"/>
    </source>
</evidence>
<accession>A0A077WA67</accession>
<dbReference type="InterPro" id="IPR028942">
    <property type="entry name" value="WHIM1_dom"/>
</dbReference>
<dbReference type="GO" id="GO:0005634">
    <property type="term" value="C:nucleus"/>
    <property type="evidence" value="ECO:0007669"/>
    <property type="project" value="UniProtKB-SubCell"/>
</dbReference>
<sequence>MQHEQPSSSLSPVSQWELAFVYAFSCVFNDLKDKHIFPFPALQPEELEEALRLEKSQLVDDLLCSFLNNALNRKKPIAIQQCSKELTRIINASIKSGDLSWKTNPLYVKSFGELEPNEKLTILRILIEWQLQECYAIREAIEMPESKGQVITTTPIGMDNEKRQYWHFGDSPWLWREKSKLKTGCRWETVCRTLDELEQFAGSVSDTKQEQSLALYITETIIPRVQDAHRRREKQELARQRQIMAEDLLTERRLRPRRSTRSTRYTFGDDYVDDFIDQESEKDGSDAYESSSPEPEESQSPVTPMRSSARLALRSSTTPMYINGT</sequence>
<dbReference type="OrthoDB" id="349045at2759"/>
<organism evidence="5">
    <name type="scientific">Lichtheimia ramosa</name>
    <dbReference type="NCBI Taxonomy" id="688394"/>
    <lineage>
        <taxon>Eukaryota</taxon>
        <taxon>Fungi</taxon>
        <taxon>Fungi incertae sedis</taxon>
        <taxon>Mucoromycota</taxon>
        <taxon>Mucoromycotina</taxon>
        <taxon>Mucoromycetes</taxon>
        <taxon>Mucorales</taxon>
        <taxon>Lichtheimiaceae</taxon>
        <taxon>Lichtheimia</taxon>
    </lineage>
</organism>
<feature type="region of interest" description="Disordered" evidence="3">
    <location>
        <begin position="278"/>
        <end position="325"/>
    </location>
</feature>
<comment type="subcellular location">
    <subcellularLocation>
        <location evidence="1">Nucleus</location>
    </subcellularLocation>
</comment>
<evidence type="ECO:0000256" key="1">
    <source>
        <dbReference type="ARBA" id="ARBA00004123"/>
    </source>
</evidence>
<feature type="domain" description="WHIM1" evidence="4">
    <location>
        <begin position="109"/>
        <end position="142"/>
    </location>
</feature>
<protein>
    <recommendedName>
        <fullName evidence="4">WHIM1 domain-containing protein</fullName>
    </recommendedName>
</protein>
<evidence type="ECO:0000259" key="4">
    <source>
        <dbReference type="Pfam" id="PF15612"/>
    </source>
</evidence>
<feature type="compositionally biased region" description="Low complexity" evidence="3">
    <location>
        <begin position="289"/>
        <end position="316"/>
    </location>
</feature>
<dbReference type="AlphaFoldDB" id="A0A077WA67"/>
<evidence type="ECO:0000313" key="5">
    <source>
        <dbReference type="EMBL" id="CDS02993.1"/>
    </source>
</evidence>